<dbReference type="Gene3D" id="2.40.10.220">
    <property type="entry name" value="predicted glycosyltransferase like domains"/>
    <property type="match status" value="1"/>
</dbReference>
<protein>
    <recommendedName>
        <fullName evidence="1">PilZ domain-containing protein</fullName>
    </recommendedName>
</protein>
<organism evidence="2 3">
    <name type="scientific">Guyparkeria halophila</name>
    <dbReference type="NCBI Taxonomy" id="47960"/>
    <lineage>
        <taxon>Bacteria</taxon>
        <taxon>Pseudomonadati</taxon>
        <taxon>Pseudomonadota</taxon>
        <taxon>Gammaproteobacteria</taxon>
        <taxon>Chromatiales</taxon>
        <taxon>Thioalkalibacteraceae</taxon>
        <taxon>Guyparkeria</taxon>
    </lineage>
</organism>
<keyword evidence="3" id="KW-1185">Reference proteome</keyword>
<dbReference type="Proteomes" id="UP000427716">
    <property type="component" value="Chromosome"/>
</dbReference>
<dbReference type="RefSeq" id="WP_156227507.1">
    <property type="nucleotide sequence ID" value="NZ_CP046415.1"/>
</dbReference>
<sequence length="235" mass="26173">MDDQDIKTVRAPRTIERSLARLFEARSHVWLIPDDDPDFQGQVQVVGNEPEARRLVLDCPDPVVLRHVLHAKRVRLQAVIDGLLTWFYSADLVTREEGGDCYLAVGYPEVMQRLQRRAAFRIDLPPDVPGTLAFCTPGRQAVTSGDVVNLSATGCAVSVVGDKDPDLKPGDEVPAARLKVGDGIDVRLEFIVRNRRPGVGKSMVYGLEFAALPPRDSQLIDREVMRLQRLRLTRG</sequence>
<evidence type="ECO:0000313" key="3">
    <source>
        <dbReference type="Proteomes" id="UP000427716"/>
    </source>
</evidence>
<reference evidence="2 3" key="1">
    <citation type="submission" date="2019-11" db="EMBL/GenBank/DDBJ databases">
        <authorList>
            <person name="Zhang J."/>
            <person name="Sun C."/>
        </authorList>
    </citation>
    <scope>NUCLEOTIDE SEQUENCE [LARGE SCALE GENOMIC DNA]</scope>
    <source>
        <strain evidence="3">sp2</strain>
    </source>
</reference>
<dbReference type="AlphaFoldDB" id="A0A6I6D1J3"/>
<name>A0A6I6D1J3_9GAMM</name>
<dbReference type="KEGG" id="ghl:GM160_01110"/>
<dbReference type="EMBL" id="CP046415">
    <property type="protein sequence ID" value="QGT77594.1"/>
    <property type="molecule type" value="Genomic_DNA"/>
</dbReference>
<accession>A0A6I6D1J3</accession>
<dbReference type="GO" id="GO:0035438">
    <property type="term" value="F:cyclic-di-GMP binding"/>
    <property type="evidence" value="ECO:0007669"/>
    <property type="project" value="InterPro"/>
</dbReference>
<feature type="domain" description="PilZ" evidence="1">
    <location>
        <begin position="115"/>
        <end position="224"/>
    </location>
</feature>
<evidence type="ECO:0000313" key="2">
    <source>
        <dbReference type="EMBL" id="QGT77594.1"/>
    </source>
</evidence>
<dbReference type="InterPro" id="IPR009875">
    <property type="entry name" value="PilZ_domain"/>
</dbReference>
<gene>
    <name evidence="2" type="ORF">GM160_01110</name>
</gene>
<proteinExistence type="predicted"/>
<evidence type="ECO:0000259" key="1">
    <source>
        <dbReference type="Pfam" id="PF07238"/>
    </source>
</evidence>
<dbReference type="Pfam" id="PF07238">
    <property type="entry name" value="PilZ"/>
    <property type="match status" value="1"/>
</dbReference>